<feature type="region of interest" description="Disordered" evidence="30">
    <location>
        <begin position="86"/>
        <end position="109"/>
    </location>
</feature>
<evidence type="ECO:0000256" key="12">
    <source>
        <dbReference type="ARBA" id="ARBA00022679"/>
    </source>
</evidence>
<keyword evidence="15" id="KW-0479">Metal-binding</keyword>
<dbReference type="GO" id="GO:1902600">
    <property type="term" value="P:proton transmembrane transport"/>
    <property type="evidence" value="ECO:0007669"/>
    <property type="project" value="InterPro"/>
</dbReference>
<evidence type="ECO:0000256" key="3">
    <source>
        <dbReference type="ARBA" id="ARBA00003198"/>
    </source>
</evidence>
<evidence type="ECO:0000256" key="29">
    <source>
        <dbReference type="ARBA" id="ARBA00048336"/>
    </source>
</evidence>
<feature type="compositionally biased region" description="Acidic residues" evidence="30">
    <location>
        <begin position="425"/>
        <end position="441"/>
    </location>
</feature>
<evidence type="ECO:0000259" key="34">
    <source>
        <dbReference type="PROSITE" id="PS51746"/>
    </source>
</evidence>
<comment type="cofactor">
    <cofactor evidence="2">
        <name>Mg(2+)</name>
        <dbReference type="ChEBI" id="CHEBI:18420"/>
    </cofactor>
</comment>
<keyword evidence="11" id="KW-0489">Methyltransferase</keyword>
<dbReference type="Gene3D" id="3.60.40.10">
    <property type="entry name" value="PPM-type phosphatase domain"/>
    <property type="match status" value="1"/>
</dbReference>
<evidence type="ECO:0000256" key="15">
    <source>
        <dbReference type="ARBA" id="ARBA00022723"/>
    </source>
</evidence>
<evidence type="ECO:0000256" key="19">
    <source>
        <dbReference type="ARBA" id="ARBA00022946"/>
    </source>
</evidence>
<keyword evidence="14 31" id="KW-0812">Transmembrane</keyword>
<feature type="transmembrane region" description="Helical" evidence="31">
    <location>
        <begin position="1253"/>
        <end position="1275"/>
    </location>
</feature>
<feature type="domain" description="UBA" evidence="32">
    <location>
        <begin position="544"/>
        <end position="588"/>
    </location>
</feature>
<dbReference type="GO" id="GO:0006813">
    <property type="term" value="P:potassium ion transport"/>
    <property type="evidence" value="ECO:0007669"/>
    <property type="project" value="UniProtKB-KW"/>
</dbReference>
<dbReference type="InterPro" id="IPR029063">
    <property type="entry name" value="SAM-dependent_MTases_sf"/>
</dbReference>
<protein>
    <recommendedName>
        <fullName evidence="8">protein-serine/threonine phosphatase</fullName>
        <ecNumber evidence="8">3.1.3.16</ecNumber>
    </recommendedName>
</protein>
<comment type="similarity">
    <text evidence="7">Belongs to the PP2C family.</text>
</comment>
<evidence type="ECO:0000256" key="11">
    <source>
        <dbReference type="ARBA" id="ARBA00022603"/>
    </source>
</evidence>
<dbReference type="HOGENOM" id="CLU_253684_0_0_1"/>
<evidence type="ECO:0000256" key="24">
    <source>
        <dbReference type="ARBA" id="ARBA00023136"/>
    </source>
</evidence>
<dbReference type="PROSITE" id="PS51680">
    <property type="entry name" value="SAM_MT_DRM"/>
    <property type="match status" value="1"/>
</dbReference>
<keyword evidence="20" id="KW-0630">Potassium</keyword>
<sequence length="1411" mass="154056">MEARRDFPWKHDAFFHDQLWSAGVSMHTKQGWKGANQDAMTTCQDFAGHKGQIFCGVFDGHGPLGREVARHVRDVLPVKLSSSLALKTEQDPSSNTDKETLEKSDCTSLSDTSNEKQLLSTWKNIFVKTFEDVDEDLRQHSGIDCICSGTTAVTVVRQGDHLIIANLGDSRAVLCTRDSKDRPISVQLTTDLKPNLPSEAERILNCKGRVFAMDDEPDVPRMWLPDQDAPGLAMARAFGDFCLKSHGLICTPEVYYRKLSAKDDFLVLATDGIWDVLSNKEVIKIVSSATDHSKAAKQLVERAVRTWRRKFPTSMVDDCAVVCLFLKPSPSSSESTPGDAKPPQAVSFTGSFRKVLGGGGGEAEEGTNVWRALEGVARVNSVEKVHRRSLNLSSSYKIVPQPQNQIYDIPQVTKPFNLDPSDWASDSDEDSEFEWDTDGESEATFAPAFSNTDAPGPSTRPRLQDANGKANGSAPSALVAYFLGMGFSREMVFRAIKEIGDTDSEQILELLLTYQAIGSDPSVGNSLTILIGLLTLMVLDFLQEMSEKDEKIKSLVSMGFPEDEAMRAITRCGLDASVDLLVESIYAPATAGNVYFTNLSDYEDTEFSSFGGRKKTKLIDGSKKKRERYRSRPQWNQVPFDGSHEEPMPLPNPMVGFSLPNDGLRSVHRNLPDQALGPPFFYYENVALAPKGVWTTISRFLYDIYPEFVDSKYFCAAARKRGYIHNLPIKNRDIFPNGMNVLSLFSGIGGAEIALHGLGICMKTVVSVEISEVFNTQNSLEIWAKFLGVTWDQTQTGMLIEIADVQNLTAERIELFIRRFGGFDLVIGGSPCNNLAGSNRYHRDGLSNSPLTGNQILFQLAVRLSLSSFPVVADALAELDLLNSELGRVALNASLITDVTSWFLRACFAAAFLITQAKSPLFTAKVLASFAAFVLFVFFVARPAGRYIARKRTPPGDLLSEGSFVLVVIAALLSALVTDVIGFKFMIGPMMLGLALPGGMPIGATLTERLDSFFIALFLPVYMALAGYRTDLAELSLIGVSAEHEEKFCALELFVALCVAGKMLAVRLSLSSFPVVADALAELDLLNSELGRVALNASLITDVTSWFLRACFAAAFLVTQAKSPLFTAKVLASFAAFVLFVFFVARPAGRYIARKRTPPGDLLSEGSFVLVVIAALLSALVTDVIGFKFMIGPMMLGLALPGGMPIGATLTERLDSFFIALFLPVYMALAGYRTDLAELGMIGVSAEHEEKFCALELFVALCVAGKMVAAINNWGDTMKATAEHYSTLTLSMVVITAVATPLIKLLYDPSGRFARAKRRTMEGSRPNAELRVMACLFSEDHAAPLLDLIEASGSSRDAPVSLIVLHLTELVGHAASVLKPHRKSRSSCGNPTPSDRISQTEGNCCFCLSQD</sequence>
<feature type="transmembrane region" description="Helical" evidence="31">
    <location>
        <begin position="1130"/>
        <end position="1148"/>
    </location>
</feature>
<evidence type="ECO:0000259" key="32">
    <source>
        <dbReference type="PROSITE" id="PS50030"/>
    </source>
</evidence>
<evidence type="ECO:0000256" key="4">
    <source>
        <dbReference type="ARBA" id="ARBA00004119"/>
    </source>
</evidence>
<evidence type="ECO:0000313" key="35">
    <source>
        <dbReference type="EnsemblPlants" id="ORUFI11G00520.1"/>
    </source>
</evidence>
<evidence type="ECO:0000256" key="16">
    <source>
        <dbReference type="ARBA" id="ARBA00022801"/>
    </source>
</evidence>
<keyword evidence="25" id="KW-0464">Manganese</keyword>
<dbReference type="Pfam" id="PF00999">
    <property type="entry name" value="Na_H_Exchanger"/>
    <property type="match status" value="1"/>
</dbReference>
<dbReference type="Gene3D" id="3.40.50.150">
    <property type="entry name" value="Vaccinia Virus protein VP39"/>
    <property type="match status" value="2"/>
</dbReference>
<evidence type="ECO:0000256" key="2">
    <source>
        <dbReference type="ARBA" id="ARBA00001946"/>
    </source>
</evidence>
<evidence type="ECO:0000256" key="1">
    <source>
        <dbReference type="ARBA" id="ARBA00001936"/>
    </source>
</evidence>
<dbReference type="GO" id="GO:0046872">
    <property type="term" value="F:metal ion binding"/>
    <property type="evidence" value="ECO:0007669"/>
    <property type="project" value="UniProtKB-KW"/>
</dbReference>
<dbReference type="PANTHER" id="PTHR32468:SF30">
    <property type="entry name" value="OS12G0109150 PROTEIN"/>
    <property type="match status" value="1"/>
</dbReference>
<feature type="domain" description="PPM-type phosphatase" evidence="34">
    <location>
        <begin position="23"/>
        <end position="326"/>
    </location>
</feature>
<comment type="function">
    <text evidence="3">May function as sodium-coupled metabolite transporter across the chloroplast envelope.</text>
</comment>
<comment type="subcellular location">
    <subcellularLocation>
        <location evidence="6">Membrane</location>
        <topology evidence="6">Multi-pass membrane protein</topology>
    </subcellularLocation>
    <subcellularLocation>
        <location evidence="5">Nucleus</location>
    </subcellularLocation>
    <subcellularLocation>
        <location evidence="4">Plastid</location>
        <location evidence="4">Chloroplast envelope</location>
    </subcellularLocation>
</comment>
<keyword evidence="26" id="KW-0539">Nucleus</keyword>
<evidence type="ECO:0000259" key="33">
    <source>
        <dbReference type="PROSITE" id="PS51680"/>
    </source>
</evidence>
<keyword evidence="24 31" id="KW-0472">Membrane</keyword>
<dbReference type="GO" id="GO:0032259">
    <property type="term" value="P:methylation"/>
    <property type="evidence" value="ECO:0007669"/>
    <property type="project" value="UniProtKB-KW"/>
</dbReference>
<keyword evidence="18" id="KW-0904">Protein phosphatase</keyword>
<keyword evidence="10" id="KW-0633">Potassium transport</keyword>
<dbReference type="EnsemblPlants" id="ORUFI11G00520.1">
    <property type="protein sequence ID" value="ORUFI11G00520.1"/>
    <property type="gene ID" value="ORUFI11G00520"/>
</dbReference>
<feature type="transmembrane region" description="Helical" evidence="31">
    <location>
        <begin position="1287"/>
        <end position="1307"/>
    </location>
</feature>
<evidence type="ECO:0000256" key="6">
    <source>
        <dbReference type="ARBA" id="ARBA00004141"/>
    </source>
</evidence>
<evidence type="ECO:0000256" key="20">
    <source>
        <dbReference type="ARBA" id="ARBA00022958"/>
    </source>
</evidence>
<evidence type="ECO:0000256" key="23">
    <source>
        <dbReference type="ARBA" id="ARBA00023125"/>
    </source>
</evidence>
<dbReference type="InterPro" id="IPR030380">
    <property type="entry name" value="SAM_MeTfrase_DRM"/>
</dbReference>
<dbReference type="GO" id="GO:0006885">
    <property type="term" value="P:regulation of pH"/>
    <property type="evidence" value="ECO:0007669"/>
    <property type="project" value="TreeGrafter"/>
</dbReference>
<keyword evidence="9" id="KW-0813">Transport</keyword>
<feature type="transmembrane region" description="Helical" evidence="31">
    <location>
        <begin position="926"/>
        <end position="944"/>
    </location>
</feature>
<dbReference type="GO" id="GO:0012505">
    <property type="term" value="C:endomembrane system"/>
    <property type="evidence" value="ECO:0007669"/>
    <property type="project" value="TreeGrafter"/>
</dbReference>
<dbReference type="Gene3D" id="1.10.8.10">
    <property type="entry name" value="DNA helicase RuvA subunit, C-terminal domain"/>
    <property type="match status" value="1"/>
</dbReference>
<comment type="cofactor">
    <cofactor evidence="1">
        <name>Mn(2+)</name>
        <dbReference type="ChEBI" id="CHEBI:29035"/>
    </cofactor>
</comment>
<dbReference type="InterPro" id="IPR038770">
    <property type="entry name" value="Na+/solute_symporter_sf"/>
</dbReference>
<keyword evidence="36" id="KW-1185">Reference proteome</keyword>
<evidence type="ECO:0000256" key="28">
    <source>
        <dbReference type="ARBA" id="ARBA00047761"/>
    </source>
</evidence>
<dbReference type="InterPro" id="IPR009060">
    <property type="entry name" value="UBA-like_sf"/>
</dbReference>
<evidence type="ECO:0000256" key="9">
    <source>
        <dbReference type="ARBA" id="ARBA00022448"/>
    </source>
</evidence>
<keyword evidence="17" id="KW-0460">Magnesium</keyword>
<evidence type="ECO:0000256" key="8">
    <source>
        <dbReference type="ARBA" id="ARBA00013081"/>
    </source>
</evidence>
<evidence type="ECO:0000256" key="10">
    <source>
        <dbReference type="ARBA" id="ARBA00022538"/>
    </source>
</evidence>
<dbReference type="GO" id="GO:0016020">
    <property type="term" value="C:membrane"/>
    <property type="evidence" value="ECO:0007669"/>
    <property type="project" value="UniProtKB-SubCell"/>
</dbReference>
<evidence type="ECO:0000256" key="22">
    <source>
        <dbReference type="ARBA" id="ARBA00023065"/>
    </source>
</evidence>
<dbReference type="SMART" id="SM00332">
    <property type="entry name" value="PP2Cc"/>
    <property type="match status" value="1"/>
</dbReference>
<organism evidence="35 36">
    <name type="scientific">Oryza rufipogon</name>
    <name type="common">Brownbeard rice</name>
    <name type="synonym">Asian wild rice</name>
    <dbReference type="NCBI Taxonomy" id="4529"/>
    <lineage>
        <taxon>Eukaryota</taxon>
        <taxon>Viridiplantae</taxon>
        <taxon>Streptophyta</taxon>
        <taxon>Embryophyta</taxon>
        <taxon>Tracheophyta</taxon>
        <taxon>Spermatophyta</taxon>
        <taxon>Magnoliopsida</taxon>
        <taxon>Liliopsida</taxon>
        <taxon>Poales</taxon>
        <taxon>Poaceae</taxon>
        <taxon>BOP clade</taxon>
        <taxon>Oryzoideae</taxon>
        <taxon>Oryzeae</taxon>
        <taxon>Oryzinae</taxon>
        <taxon>Oryza</taxon>
    </lineage>
</organism>
<dbReference type="GO" id="GO:0005634">
    <property type="term" value="C:nucleus"/>
    <property type="evidence" value="ECO:0007669"/>
    <property type="project" value="UniProtKB-SubCell"/>
</dbReference>
<dbReference type="CDD" id="cd00143">
    <property type="entry name" value="PP2Cc"/>
    <property type="match status" value="1"/>
</dbReference>
<dbReference type="GO" id="GO:0004722">
    <property type="term" value="F:protein serine/threonine phosphatase activity"/>
    <property type="evidence" value="ECO:0007669"/>
    <property type="project" value="UniProtKB-EC"/>
</dbReference>
<evidence type="ECO:0000256" key="17">
    <source>
        <dbReference type="ARBA" id="ARBA00022842"/>
    </source>
</evidence>
<feature type="domain" description="SAM-dependent MTase DRM-type" evidence="33">
    <location>
        <begin position="667"/>
        <end position="874"/>
    </location>
</feature>
<dbReference type="Proteomes" id="UP000008022">
    <property type="component" value="Unassembled WGS sequence"/>
</dbReference>
<dbReference type="STRING" id="4529.A0A0E0R375"/>
<dbReference type="InterPro" id="IPR006153">
    <property type="entry name" value="Cation/H_exchanger_TM"/>
</dbReference>
<keyword evidence="16" id="KW-0378">Hydrolase</keyword>
<evidence type="ECO:0000256" key="26">
    <source>
        <dbReference type="ARBA" id="ARBA00023242"/>
    </source>
</evidence>
<feature type="compositionally biased region" description="Polar residues" evidence="30">
    <location>
        <begin position="86"/>
        <end position="95"/>
    </location>
</feature>
<dbReference type="PROSITE" id="PS50030">
    <property type="entry name" value="UBA"/>
    <property type="match status" value="1"/>
</dbReference>
<comment type="catalytic activity">
    <reaction evidence="29">
        <text>O-phospho-L-threonyl-[protein] + H2O = L-threonyl-[protein] + phosphate</text>
        <dbReference type="Rhea" id="RHEA:47004"/>
        <dbReference type="Rhea" id="RHEA-COMP:11060"/>
        <dbReference type="Rhea" id="RHEA-COMP:11605"/>
        <dbReference type="ChEBI" id="CHEBI:15377"/>
        <dbReference type="ChEBI" id="CHEBI:30013"/>
        <dbReference type="ChEBI" id="CHEBI:43474"/>
        <dbReference type="ChEBI" id="CHEBI:61977"/>
        <dbReference type="EC" id="3.1.3.16"/>
    </reaction>
</comment>
<keyword evidence="22" id="KW-0406">Ion transport</keyword>
<dbReference type="InterPro" id="IPR050794">
    <property type="entry name" value="CPA2_transporter"/>
</dbReference>
<dbReference type="SUPFAM" id="SSF46934">
    <property type="entry name" value="UBA-like"/>
    <property type="match status" value="1"/>
</dbReference>
<dbReference type="GO" id="GO:0008168">
    <property type="term" value="F:methyltransferase activity"/>
    <property type="evidence" value="ECO:0007669"/>
    <property type="project" value="UniProtKB-KW"/>
</dbReference>
<keyword evidence="19" id="KW-0809">Transit peptide</keyword>
<reference evidence="36" key="1">
    <citation type="submission" date="2013-06" db="EMBL/GenBank/DDBJ databases">
        <authorList>
            <person name="Zhao Q."/>
        </authorList>
    </citation>
    <scope>NUCLEOTIDE SEQUENCE</scope>
    <source>
        <strain evidence="36">cv. W1943</strain>
    </source>
</reference>
<keyword evidence="21 31" id="KW-1133">Transmembrane helix</keyword>
<evidence type="ECO:0000256" key="25">
    <source>
        <dbReference type="ARBA" id="ARBA00023211"/>
    </source>
</evidence>
<feature type="region of interest" description="Disordered" evidence="30">
    <location>
        <begin position="417"/>
        <end position="472"/>
    </location>
</feature>
<evidence type="ECO:0000256" key="14">
    <source>
        <dbReference type="ARBA" id="ARBA00022692"/>
    </source>
</evidence>
<dbReference type="eggNOG" id="KOG1650">
    <property type="taxonomic scope" value="Eukaryota"/>
</dbReference>
<reference evidence="35" key="2">
    <citation type="submission" date="2015-06" db="UniProtKB">
        <authorList>
            <consortium name="EnsemblPlants"/>
        </authorList>
    </citation>
    <scope>IDENTIFICATION</scope>
</reference>
<evidence type="ECO:0000256" key="13">
    <source>
        <dbReference type="ARBA" id="ARBA00022691"/>
    </source>
</evidence>
<dbReference type="Gene3D" id="1.20.1530.20">
    <property type="match status" value="1"/>
</dbReference>
<comment type="catalytic activity">
    <reaction evidence="28">
        <text>O-phospho-L-seryl-[protein] + H2O = L-seryl-[protein] + phosphate</text>
        <dbReference type="Rhea" id="RHEA:20629"/>
        <dbReference type="Rhea" id="RHEA-COMP:9863"/>
        <dbReference type="Rhea" id="RHEA-COMP:11604"/>
        <dbReference type="ChEBI" id="CHEBI:15377"/>
        <dbReference type="ChEBI" id="CHEBI:29999"/>
        <dbReference type="ChEBI" id="CHEBI:43474"/>
        <dbReference type="ChEBI" id="CHEBI:83421"/>
        <dbReference type="EC" id="3.1.3.16"/>
    </reaction>
</comment>
<dbReference type="InterPro" id="IPR001932">
    <property type="entry name" value="PPM-type_phosphatase-like_dom"/>
</dbReference>
<keyword evidence="13" id="KW-0949">S-adenosyl-L-methionine</keyword>
<dbReference type="PANTHER" id="PTHR32468">
    <property type="entry name" value="CATION/H + ANTIPORTER"/>
    <property type="match status" value="1"/>
</dbReference>
<dbReference type="InterPro" id="IPR036457">
    <property type="entry name" value="PPM-type-like_dom_sf"/>
</dbReference>
<evidence type="ECO:0000313" key="36">
    <source>
        <dbReference type="Proteomes" id="UP000008022"/>
    </source>
</evidence>
<dbReference type="Pfam" id="PF00481">
    <property type="entry name" value="PP2C"/>
    <property type="match status" value="1"/>
</dbReference>
<evidence type="ECO:0000256" key="18">
    <source>
        <dbReference type="ARBA" id="ARBA00022912"/>
    </source>
</evidence>
<dbReference type="SUPFAM" id="SSF81606">
    <property type="entry name" value="PP2C-like"/>
    <property type="match status" value="1"/>
</dbReference>
<evidence type="ECO:0000256" key="21">
    <source>
        <dbReference type="ARBA" id="ARBA00022989"/>
    </source>
</evidence>
<evidence type="ECO:0000256" key="30">
    <source>
        <dbReference type="SAM" id="MobiDB-lite"/>
    </source>
</evidence>
<name>A0A0E0R375_ORYRU</name>
<dbReference type="GO" id="GO:0009941">
    <property type="term" value="C:chloroplast envelope"/>
    <property type="evidence" value="ECO:0007669"/>
    <property type="project" value="UniProtKB-SubCell"/>
</dbReference>
<dbReference type="GO" id="GO:0003677">
    <property type="term" value="F:DNA binding"/>
    <property type="evidence" value="ECO:0007669"/>
    <property type="project" value="UniProtKB-KW"/>
</dbReference>
<evidence type="ECO:0000256" key="31">
    <source>
        <dbReference type="SAM" id="Phobius"/>
    </source>
</evidence>
<dbReference type="CDD" id="cd14330">
    <property type="entry name" value="UBA_atDRM2_like"/>
    <property type="match status" value="1"/>
</dbReference>
<comment type="similarity">
    <text evidence="27">Belongs to the monovalent cation:proton antiporter 2 (CPA2) transporter (TC 2.A.37) family. CHX (TC 2.A.37.4) subfamily.</text>
</comment>
<dbReference type="SUPFAM" id="SSF53335">
    <property type="entry name" value="S-adenosyl-L-methionine-dependent methyltransferases"/>
    <property type="match status" value="1"/>
</dbReference>
<dbReference type="Gramene" id="ORUFI11G00520.1">
    <property type="protein sequence ID" value="ORUFI11G00520.1"/>
    <property type="gene ID" value="ORUFI11G00520"/>
</dbReference>
<dbReference type="PROSITE" id="PS51746">
    <property type="entry name" value="PPM_2"/>
    <property type="match status" value="1"/>
</dbReference>
<dbReference type="EC" id="3.1.3.16" evidence="8"/>
<dbReference type="InterPro" id="IPR015940">
    <property type="entry name" value="UBA"/>
</dbReference>
<evidence type="ECO:0000256" key="5">
    <source>
        <dbReference type="ARBA" id="ARBA00004123"/>
    </source>
</evidence>
<feature type="transmembrane region" description="Helical" evidence="31">
    <location>
        <begin position="1168"/>
        <end position="1187"/>
    </location>
</feature>
<proteinExistence type="inferred from homology"/>
<evidence type="ECO:0000256" key="7">
    <source>
        <dbReference type="ARBA" id="ARBA00006702"/>
    </source>
</evidence>
<feature type="compositionally biased region" description="Basic and acidic residues" evidence="30">
    <location>
        <begin position="96"/>
        <end position="105"/>
    </location>
</feature>
<dbReference type="GO" id="GO:0015297">
    <property type="term" value="F:antiporter activity"/>
    <property type="evidence" value="ECO:0007669"/>
    <property type="project" value="InterPro"/>
</dbReference>
<dbReference type="eggNOG" id="KOG0698">
    <property type="taxonomic scope" value="Eukaryota"/>
</dbReference>
<feature type="transmembrane region" description="Helical" evidence="31">
    <location>
        <begin position="964"/>
        <end position="992"/>
    </location>
</feature>
<keyword evidence="23" id="KW-0238">DNA-binding</keyword>
<accession>A0A0E0R375</accession>
<evidence type="ECO:0000256" key="27">
    <source>
        <dbReference type="ARBA" id="ARBA00038341"/>
    </source>
</evidence>
<keyword evidence="12" id="KW-0808">Transferase</keyword>
<dbReference type="FunFam" id="3.60.40.10:FF:000026">
    <property type="entry name" value="probable protein phosphatase 2C 52"/>
    <property type="match status" value="1"/>
</dbReference>
<feature type="transmembrane region" description="Helical" evidence="31">
    <location>
        <begin position="1216"/>
        <end position="1232"/>
    </location>
</feature>
<feature type="transmembrane region" description="Helical" evidence="31">
    <location>
        <begin position="1012"/>
        <end position="1028"/>
    </location>
</feature>